<name>A0A2G3E1S5_9FIRM</name>
<dbReference type="InterPro" id="IPR006638">
    <property type="entry name" value="Elp3/MiaA/NifB-like_rSAM"/>
</dbReference>
<evidence type="ECO:0000256" key="7">
    <source>
        <dbReference type="SAM" id="MobiDB-lite"/>
    </source>
</evidence>
<accession>A0A2G3E1S5</accession>
<dbReference type="SFLD" id="SFLDG01069">
    <property type="entry name" value="UPF0313"/>
    <property type="match status" value="1"/>
</dbReference>
<evidence type="ECO:0000256" key="2">
    <source>
        <dbReference type="ARBA" id="ARBA00022691"/>
    </source>
</evidence>
<evidence type="ECO:0000256" key="3">
    <source>
        <dbReference type="ARBA" id="ARBA00022723"/>
    </source>
</evidence>
<proteinExistence type="inferred from homology"/>
<keyword evidence="1 6" id="KW-0004">4Fe-4S</keyword>
<dbReference type="GO" id="GO:0051539">
    <property type="term" value="F:4 iron, 4 sulfur cluster binding"/>
    <property type="evidence" value="ECO:0007669"/>
    <property type="project" value="UniProtKB-KW"/>
</dbReference>
<feature type="binding site" evidence="6">
    <location>
        <position position="316"/>
    </location>
    <ligand>
        <name>[4Fe-4S] cluster</name>
        <dbReference type="ChEBI" id="CHEBI:49883"/>
        <note>4Fe-4S-S-AdoMet</note>
    </ligand>
</feature>
<dbReference type="RefSeq" id="WP_099386460.1">
    <property type="nucleotide sequence ID" value="NZ_JANSWH010000072.1"/>
</dbReference>
<reference evidence="9 10" key="1">
    <citation type="submission" date="2017-10" db="EMBL/GenBank/DDBJ databases">
        <title>Resolving the taxonomy of Roseburia spp., Eubacterium rectale and Agathobacter spp. through phylogenomic analysis.</title>
        <authorList>
            <person name="Sheridan P.O."/>
            <person name="Walker A.W."/>
            <person name="Duncan S.H."/>
            <person name="Scott K.P."/>
            <person name="Toole P.W.O."/>
            <person name="Luis P."/>
            <person name="Flint H.J."/>
        </authorList>
    </citation>
    <scope>NUCLEOTIDE SEQUENCE [LARGE SCALE GENOMIC DNA]</scope>
    <source>
        <strain evidence="9 10">JK623</strain>
    </source>
</reference>
<dbReference type="PANTHER" id="PTHR32331">
    <property type="entry name" value="UPF0313 PROTEIN YGIQ"/>
    <property type="match status" value="1"/>
</dbReference>
<feature type="compositionally biased region" description="Basic residues" evidence="7">
    <location>
        <begin position="611"/>
        <end position="634"/>
    </location>
</feature>
<dbReference type="InterPro" id="IPR013704">
    <property type="entry name" value="UPF0313_N"/>
</dbReference>
<dbReference type="GO" id="GO:0003824">
    <property type="term" value="F:catalytic activity"/>
    <property type="evidence" value="ECO:0007669"/>
    <property type="project" value="InterPro"/>
</dbReference>
<dbReference type="PROSITE" id="PS51918">
    <property type="entry name" value="RADICAL_SAM"/>
    <property type="match status" value="1"/>
</dbReference>
<dbReference type="InterPro" id="IPR058240">
    <property type="entry name" value="rSAM_sf"/>
</dbReference>
<dbReference type="Gene3D" id="3.80.30.20">
    <property type="entry name" value="tm_1862 like domain"/>
    <property type="match status" value="1"/>
</dbReference>
<feature type="binding site" evidence="6">
    <location>
        <position position="312"/>
    </location>
    <ligand>
        <name>[4Fe-4S] cluster</name>
        <dbReference type="ChEBI" id="CHEBI:49883"/>
        <note>4Fe-4S-S-AdoMet</note>
    </ligand>
</feature>
<feature type="domain" description="Radical SAM core" evidence="8">
    <location>
        <begin position="297"/>
        <end position="569"/>
    </location>
</feature>
<dbReference type="GO" id="GO:0005506">
    <property type="term" value="F:iron ion binding"/>
    <property type="evidence" value="ECO:0007669"/>
    <property type="project" value="UniProtKB-UniRule"/>
</dbReference>
<comment type="caution">
    <text evidence="9">The sequence shown here is derived from an EMBL/GenBank/DDBJ whole genome shotgun (WGS) entry which is preliminary data.</text>
</comment>
<dbReference type="InterPro" id="IPR007197">
    <property type="entry name" value="rSAM"/>
</dbReference>
<keyword evidence="10" id="KW-1185">Reference proteome</keyword>
<dbReference type="PANTHER" id="PTHR32331:SF0">
    <property type="entry name" value="UPF0313 PROTEIN YGIQ"/>
    <property type="match status" value="1"/>
</dbReference>
<evidence type="ECO:0000313" key="10">
    <source>
        <dbReference type="Proteomes" id="UP000224563"/>
    </source>
</evidence>
<dbReference type="HAMAP" id="MF_01251">
    <property type="entry name" value="UPF0313"/>
    <property type="match status" value="1"/>
</dbReference>
<gene>
    <name evidence="9" type="ORF">CSX02_09170</name>
</gene>
<dbReference type="Pfam" id="PF08497">
    <property type="entry name" value="Radical_SAM_N"/>
    <property type="match status" value="1"/>
</dbReference>
<dbReference type="AlphaFoldDB" id="A0A2G3E1S5"/>
<evidence type="ECO:0000256" key="4">
    <source>
        <dbReference type="ARBA" id="ARBA00023004"/>
    </source>
</evidence>
<dbReference type="Pfam" id="PF11842">
    <property type="entry name" value="DUF3362"/>
    <property type="match status" value="1"/>
</dbReference>
<keyword evidence="4 6" id="KW-0408">Iron</keyword>
<dbReference type="EMBL" id="PDYG01000074">
    <property type="protein sequence ID" value="PHU37171.1"/>
    <property type="molecule type" value="Genomic_DNA"/>
</dbReference>
<evidence type="ECO:0000256" key="6">
    <source>
        <dbReference type="HAMAP-Rule" id="MF_01251"/>
    </source>
</evidence>
<dbReference type="InterPro" id="IPR022946">
    <property type="entry name" value="UPF0313"/>
</dbReference>
<protein>
    <submittedName>
        <fullName evidence="9">YgiQ family radical SAM protein</fullName>
    </submittedName>
</protein>
<feature type="binding site" evidence="6">
    <location>
        <position position="319"/>
    </location>
    <ligand>
        <name>[4Fe-4S] cluster</name>
        <dbReference type="ChEBI" id="CHEBI:49883"/>
        <note>4Fe-4S-S-AdoMet</note>
    </ligand>
</feature>
<comment type="cofactor">
    <cofactor evidence="6">
        <name>[4Fe-4S] cluster</name>
        <dbReference type="ChEBI" id="CHEBI:49883"/>
    </cofactor>
    <text evidence="6">Binds 1 [4Fe-4S] cluster. The cluster is coordinated with 3 cysteines and an exchangeable S-adenosyl-L-methionine.</text>
</comment>
<comment type="similarity">
    <text evidence="6">Belongs to the UPF0313 family.</text>
</comment>
<evidence type="ECO:0000256" key="5">
    <source>
        <dbReference type="ARBA" id="ARBA00023014"/>
    </source>
</evidence>
<dbReference type="SFLD" id="SFLDS00029">
    <property type="entry name" value="Radical_SAM"/>
    <property type="match status" value="1"/>
</dbReference>
<dbReference type="InterPro" id="IPR023404">
    <property type="entry name" value="rSAM_horseshoe"/>
</dbReference>
<evidence type="ECO:0000256" key="1">
    <source>
        <dbReference type="ARBA" id="ARBA00022485"/>
    </source>
</evidence>
<dbReference type="SUPFAM" id="SSF102114">
    <property type="entry name" value="Radical SAM enzymes"/>
    <property type="match status" value="1"/>
</dbReference>
<dbReference type="SFLD" id="SFLDG01082">
    <property type="entry name" value="B12-binding_domain_containing"/>
    <property type="match status" value="1"/>
</dbReference>
<keyword evidence="5 6" id="KW-0411">Iron-sulfur</keyword>
<feature type="region of interest" description="Disordered" evidence="7">
    <location>
        <begin position="593"/>
        <end position="634"/>
    </location>
</feature>
<sequence>MIHDFLPITMDDMKKRGWEQPDFVYVIGDAYVDHSSFGPAIISRVLEAHGYKVAIISQPDWTKDESVRVFGEPRLGFLVSAGNMDSMVNHYSVSKKRRKNDAYTPGGVAGKRPDYATIVYCNLIKRSYKNKPILIGGIEASLRRLGHYDYWSDKLKRSILMDSGADLLIYGMGELAIVELADALNSGLQAEDITFVRGTVYKAKTIDSVLENEQGIVLPDFEDCLADRMNYAKSFLIQYNNTDFATAHPLIEKYGEKRYLVQNPPQRPLTMQEMDDVYELPYMNAYHPSYEKDGGVPAISEIKFSLTSNRGCYGGCSFCALTFHQGRIVQARSHESLLREANQMVQDPQFKGYIHDVGGPTAQFRGPACQKQMKHGVCKDRQCLFPKPCKNLKVDHSDYIQLLRKLRAIKGVKKVFIRSGIRYDYVLADKDRTFLRELCQHHVSGQLRVAPEHVTDHVLALMGKPDASVYQAFVERFKAVNKQLGLNQYVVPYLISSHPGSDLKDAIALAESVRDMGYMPEQVQDFYPTPSTISTVMYYTGVDPRTMKKVYVTRNPHEKAMQRALIQYRKPENYALVKEALLKAGRSDLIGFGPQCLIPPREHKNSNTKNSNRHTNNRVKHNNDARHKRTGKKR</sequence>
<dbReference type="Proteomes" id="UP000224563">
    <property type="component" value="Unassembled WGS sequence"/>
</dbReference>
<dbReference type="NCBIfam" id="TIGR03904">
    <property type="entry name" value="SAM_YgiQ"/>
    <property type="match status" value="1"/>
</dbReference>
<reference evidence="9 10" key="2">
    <citation type="submission" date="2017-10" db="EMBL/GenBank/DDBJ databases">
        <authorList>
            <person name="Banno H."/>
            <person name="Chua N.-H."/>
        </authorList>
    </citation>
    <scope>NUCLEOTIDE SEQUENCE [LARGE SCALE GENOMIC DNA]</scope>
    <source>
        <strain evidence="9 10">JK623</strain>
    </source>
</reference>
<evidence type="ECO:0000313" key="9">
    <source>
        <dbReference type="EMBL" id="PHU37171.1"/>
    </source>
</evidence>
<organism evidence="9 10">
    <name type="scientific">Agathobacter ruminis</name>
    <dbReference type="NCBI Taxonomy" id="1712665"/>
    <lineage>
        <taxon>Bacteria</taxon>
        <taxon>Bacillati</taxon>
        <taxon>Bacillota</taxon>
        <taxon>Clostridia</taxon>
        <taxon>Lachnospirales</taxon>
        <taxon>Lachnospiraceae</taxon>
        <taxon>Agathobacter</taxon>
    </lineage>
</organism>
<dbReference type="SMART" id="SM00729">
    <property type="entry name" value="Elp3"/>
    <property type="match status" value="1"/>
</dbReference>
<keyword evidence="2 6" id="KW-0949">S-adenosyl-L-methionine</keyword>
<keyword evidence="3 6" id="KW-0479">Metal-binding</keyword>
<evidence type="ECO:0000259" key="8">
    <source>
        <dbReference type="PROSITE" id="PS51918"/>
    </source>
</evidence>
<dbReference type="InterPro" id="IPR024560">
    <property type="entry name" value="UPF0313_C"/>
</dbReference>